<comment type="caution">
    <text evidence="16">The sequence shown here is derived from an EMBL/GenBank/DDBJ whole genome shotgun (WGS) entry which is preliminary data.</text>
</comment>
<keyword evidence="9" id="KW-0408">Iron</keyword>
<dbReference type="SUPFAM" id="SSF52218">
    <property type="entry name" value="Flavoproteins"/>
    <property type="match status" value="1"/>
</dbReference>
<dbReference type="Gene3D" id="3.40.50.360">
    <property type="match status" value="1"/>
</dbReference>
<dbReference type="PANTHER" id="PTHR13930:SF0">
    <property type="entry name" value="S-ADENOSYL-L-METHIONINE-DEPENDENT TRNA 4-DEMETHYLWYOSINE SYNTHASE TYW1-RELATED"/>
    <property type="match status" value="1"/>
</dbReference>
<dbReference type="InterPro" id="IPR008254">
    <property type="entry name" value="Flavodoxin/NO_synth"/>
</dbReference>
<dbReference type="EC" id="4.1.3.44" evidence="4"/>
<evidence type="ECO:0000256" key="12">
    <source>
        <dbReference type="ARBA" id="ARBA00049466"/>
    </source>
</evidence>
<dbReference type="InterPro" id="IPR007197">
    <property type="entry name" value="rSAM"/>
</dbReference>
<accession>A0A5B0RGZ7</accession>
<gene>
    <name evidence="16" type="ORF">PGTUg99_020056</name>
</gene>
<dbReference type="Gene3D" id="3.20.20.70">
    <property type="entry name" value="Aldolase class I"/>
    <property type="match status" value="1"/>
</dbReference>
<evidence type="ECO:0000256" key="10">
    <source>
        <dbReference type="ARBA" id="ARBA00023014"/>
    </source>
</evidence>
<dbReference type="InterPro" id="IPR013917">
    <property type="entry name" value="tRNA_wybutosine-synth"/>
</dbReference>
<dbReference type="Proteomes" id="UP000325313">
    <property type="component" value="Unassembled WGS sequence"/>
</dbReference>
<dbReference type="PROSITE" id="PS50902">
    <property type="entry name" value="FLAVODOXIN_LIKE"/>
    <property type="match status" value="1"/>
</dbReference>
<keyword evidence="6" id="KW-0949">S-adenosyl-L-methionine</keyword>
<keyword evidence="10" id="KW-0411">Iron-sulfur</keyword>
<feature type="domain" description="Radical SAM core" evidence="15">
    <location>
        <begin position="345"/>
        <end position="596"/>
    </location>
</feature>
<proteinExistence type="inferred from homology"/>
<feature type="region of interest" description="Disordered" evidence="13">
    <location>
        <begin position="201"/>
        <end position="270"/>
    </location>
</feature>
<dbReference type="UniPathway" id="UPA00375"/>
<sequence length="716" mass="81233">MFSLVESITSRFNLTNHTNADRPLNTQVLYSSLSSTTKKLANQLSTSLQSSSQHLHSTLESLDHLDLDQLIIQTPVDSTYQLAIFLLPSYNVESPVDSVLAQFRDALFDFRLSKNSLAGLSFAVIGIGHSDYRDEFCKQAIELDEILEGLGARRLLPLQKIDVAVDPERDLDHYYHSIIQKTFHPALKSFSELPTIKSQEIKKYSAENEEEEEEEEEEEQDEVDNSDDEFVDYSNSKPLSKAEKARQKSKRLLNKKINQGEKKTNGTQDIEDLGVGVPQIENLTSNSKDDAENQMIKKDMISPMTRKSLTKQGYAIVGSHSAVKTCRWTKASLRGRGFCYKHAFYGIQSHQCMEATPSLACANKCTFCWRSHTNPVGTSWRWKTDDAKFVVEESLKEHDRLIKQLAGMPGVRPDRFTEARTPRHAALSLVGEPVMFPHIKKYISLLTEKRISTFLVTNAQFPDSLLDLPPVTQLYLSIDAGTKESLKSIDRPLHRDFWERFLESIDIVRKKKIRTVFRLTLVKGENSDEIKEYAELIRRGQPDFIEVKGVTYCGYPGSSNLTIKNSPWHNEVIKFVEDLCEEINDPRYRASSQNGDAQQAPIAEYGLAAEHAHSCCVLAAHQKYYFDDQWHTWIDYDKFFELVESGQKEFEGLDYCDVTPEFALFGSPQAGFSPEDQRWFRKKTLAKNSQLEDPLADQTAPSSVGLVVAPGPAQDV</sequence>
<dbReference type="GO" id="GO:0031591">
    <property type="term" value="P:wybutosine biosynthetic process"/>
    <property type="evidence" value="ECO:0007669"/>
    <property type="project" value="TreeGrafter"/>
</dbReference>
<keyword evidence="5" id="KW-0004">4Fe-4S</keyword>
<comment type="pathway">
    <text evidence="2">tRNA modification; wybutosine-tRNA(Phe) biosynthesis.</text>
</comment>
<evidence type="ECO:0000256" key="6">
    <source>
        <dbReference type="ARBA" id="ARBA00022691"/>
    </source>
</evidence>
<dbReference type="PANTHER" id="PTHR13930">
    <property type="entry name" value="S-ADENOSYL-L-METHIONINE-DEPENDENT TRNA 4-DEMETHYLWYOSINE SYNTHASE"/>
    <property type="match status" value="1"/>
</dbReference>
<feature type="region of interest" description="Disordered" evidence="13">
    <location>
        <begin position="690"/>
        <end position="716"/>
    </location>
</feature>
<dbReference type="PROSITE" id="PS51918">
    <property type="entry name" value="RADICAL_SAM"/>
    <property type="match status" value="1"/>
</dbReference>
<dbReference type="Pfam" id="PF00258">
    <property type="entry name" value="Flavodoxin_1"/>
    <property type="match status" value="1"/>
</dbReference>
<name>A0A5B0RGZ7_PUCGR</name>
<dbReference type="GO" id="GO:0010181">
    <property type="term" value="F:FMN binding"/>
    <property type="evidence" value="ECO:0007669"/>
    <property type="project" value="InterPro"/>
</dbReference>
<dbReference type="InterPro" id="IPR058240">
    <property type="entry name" value="rSAM_sf"/>
</dbReference>
<keyword evidence="11" id="KW-0456">Lyase</keyword>
<evidence type="ECO:0000256" key="5">
    <source>
        <dbReference type="ARBA" id="ARBA00022485"/>
    </source>
</evidence>
<dbReference type="InterPro" id="IPR029039">
    <property type="entry name" value="Flavoprotein-like_sf"/>
</dbReference>
<dbReference type="AlphaFoldDB" id="A0A5B0RGZ7"/>
<evidence type="ECO:0000256" key="7">
    <source>
        <dbReference type="ARBA" id="ARBA00022694"/>
    </source>
</evidence>
<evidence type="ECO:0000256" key="9">
    <source>
        <dbReference type="ARBA" id="ARBA00023004"/>
    </source>
</evidence>
<dbReference type="SFLD" id="SFLDG01071">
    <property type="entry name" value="tRNA_wybutosine-synthesizing"/>
    <property type="match status" value="1"/>
</dbReference>
<keyword evidence="7" id="KW-0819">tRNA processing</keyword>
<protein>
    <recommendedName>
        <fullName evidence="4">tRNA 4-demethylwyosine synthase (AdoMet-dependent)</fullName>
        <ecNumber evidence="4">4.1.3.44</ecNumber>
    </recommendedName>
</protein>
<dbReference type="CDD" id="cd01335">
    <property type="entry name" value="Radical_SAM"/>
    <property type="match status" value="1"/>
</dbReference>
<evidence type="ECO:0000313" key="17">
    <source>
        <dbReference type="Proteomes" id="UP000325313"/>
    </source>
</evidence>
<feature type="domain" description="Flavodoxin-like" evidence="14">
    <location>
        <begin position="26"/>
        <end position="179"/>
    </location>
</feature>
<comment type="cofactor">
    <cofactor evidence="1">
        <name>[4Fe-4S] cluster</name>
        <dbReference type="ChEBI" id="CHEBI:49883"/>
    </cofactor>
</comment>
<feature type="compositionally biased region" description="Acidic residues" evidence="13">
    <location>
        <begin position="207"/>
        <end position="231"/>
    </location>
</feature>
<dbReference type="SFLD" id="SFLDS00029">
    <property type="entry name" value="Radical_SAM"/>
    <property type="match status" value="1"/>
</dbReference>
<evidence type="ECO:0000256" key="4">
    <source>
        <dbReference type="ARBA" id="ARBA00012821"/>
    </source>
</evidence>
<dbReference type="Pfam" id="PF04055">
    <property type="entry name" value="Radical_SAM"/>
    <property type="match status" value="1"/>
</dbReference>
<dbReference type="InterPro" id="IPR013785">
    <property type="entry name" value="Aldolase_TIM"/>
</dbReference>
<dbReference type="EMBL" id="VDEP01000205">
    <property type="protein sequence ID" value="KAA1124014.1"/>
    <property type="molecule type" value="Genomic_DNA"/>
</dbReference>
<dbReference type="SUPFAM" id="SSF102114">
    <property type="entry name" value="Radical SAM enzymes"/>
    <property type="match status" value="1"/>
</dbReference>
<evidence type="ECO:0000259" key="14">
    <source>
        <dbReference type="PROSITE" id="PS50902"/>
    </source>
</evidence>
<evidence type="ECO:0000259" key="15">
    <source>
        <dbReference type="PROSITE" id="PS51918"/>
    </source>
</evidence>
<evidence type="ECO:0000256" key="2">
    <source>
        <dbReference type="ARBA" id="ARBA00004797"/>
    </source>
</evidence>
<dbReference type="SFLD" id="SFLDF00284">
    <property type="entry name" value="tRNA_wybutosine-synthesizing"/>
    <property type="match status" value="1"/>
</dbReference>
<dbReference type="GO" id="GO:0102521">
    <property type="term" value="F:tRNA-4-demethylwyosine synthase activity"/>
    <property type="evidence" value="ECO:0007669"/>
    <property type="project" value="UniProtKB-EC"/>
</dbReference>
<reference evidence="16 17" key="1">
    <citation type="submission" date="2019-05" db="EMBL/GenBank/DDBJ databases">
        <title>Emergence of the Ug99 lineage of the wheat stem rust pathogen through somatic hybridization.</title>
        <authorList>
            <person name="Li F."/>
            <person name="Upadhyaya N.M."/>
            <person name="Sperschneider J."/>
            <person name="Matny O."/>
            <person name="Nguyen-Phuc H."/>
            <person name="Mago R."/>
            <person name="Raley C."/>
            <person name="Miller M.E."/>
            <person name="Silverstein K.A.T."/>
            <person name="Henningsen E."/>
            <person name="Hirsch C.D."/>
            <person name="Visser B."/>
            <person name="Pretorius Z.A."/>
            <person name="Steffenson B.J."/>
            <person name="Schwessinger B."/>
            <person name="Dodds P.N."/>
            <person name="Figueroa M."/>
        </authorList>
    </citation>
    <scope>NUCLEOTIDE SEQUENCE [LARGE SCALE GENOMIC DNA]</scope>
    <source>
        <strain evidence="16 17">Ug99</strain>
    </source>
</reference>
<evidence type="ECO:0000256" key="3">
    <source>
        <dbReference type="ARBA" id="ARBA00010115"/>
    </source>
</evidence>
<evidence type="ECO:0000256" key="8">
    <source>
        <dbReference type="ARBA" id="ARBA00022723"/>
    </source>
</evidence>
<keyword evidence="8" id="KW-0479">Metal-binding</keyword>
<dbReference type="GO" id="GO:0046872">
    <property type="term" value="F:metal ion binding"/>
    <property type="evidence" value="ECO:0007669"/>
    <property type="project" value="UniProtKB-KW"/>
</dbReference>
<dbReference type="Pfam" id="PF08608">
    <property type="entry name" value="Wyosine_form"/>
    <property type="match status" value="1"/>
</dbReference>
<evidence type="ECO:0000256" key="13">
    <source>
        <dbReference type="SAM" id="MobiDB-lite"/>
    </source>
</evidence>
<comment type="similarity">
    <text evidence="3">Belongs to the TYW1 family.</text>
</comment>
<dbReference type="GO" id="GO:0051539">
    <property type="term" value="F:4 iron, 4 sulfur cluster binding"/>
    <property type="evidence" value="ECO:0007669"/>
    <property type="project" value="UniProtKB-KW"/>
</dbReference>
<dbReference type="InterPro" id="IPR034556">
    <property type="entry name" value="tRNA_wybutosine-synthase"/>
</dbReference>
<evidence type="ECO:0000313" key="16">
    <source>
        <dbReference type="EMBL" id="KAA1124014.1"/>
    </source>
</evidence>
<comment type="catalytic activity">
    <reaction evidence="12">
        <text>N(1)-methylguanosine(37) in tRNA(Phe) + pyruvate + S-adenosyl-L-methionine = 4-demethylwyosine(37) in tRNA(Phe) + 5'-deoxyadenosine + L-methionine + CO2 + H2O</text>
        <dbReference type="Rhea" id="RHEA:36347"/>
        <dbReference type="Rhea" id="RHEA-COMP:10164"/>
        <dbReference type="Rhea" id="RHEA-COMP:10165"/>
        <dbReference type="ChEBI" id="CHEBI:15361"/>
        <dbReference type="ChEBI" id="CHEBI:15377"/>
        <dbReference type="ChEBI" id="CHEBI:16526"/>
        <dbReference type="ChEBI" id="CHEBI:17319"/>
        <dbReference type="ChEBI" id="CHEBI:57844"/>
        <dbReference type="ChEBI" id="CHEBI:59789"/>
        <dbReference type="ChEBI" id="CHEBI:64315"/>
        <dbReference type="ChEBI" id="CHEBI:73542"/>
        <dbReference type="EC" id="4.1.3.44"/>
    </reaction>
</comment>
<evidence type="ECO:0000256" key="1">
    <source>
        <dbReference type="ARBA" id="ARBA00001966"/>
    </source>
</evidence>
<evidence type="ECO:0000256" key="11">
    <source>
        <dbReference type="ARBA" id="ARBA00023239"/>
    </source>
</evidence>
<organism evidence="16 17">
    <name type="scientific">Puccinia graminis f. sp. tritici</name>
    <dbReference type="NCBI Taxonomy" id="56615"/>
    <lineage>
        <taxon>Eukaryota</taxon>
        <taxon>Fungi</taxon>
        <taxon>Dikarya</taxon>
        <taxon>Basidiomycota</taxon>
        <taxon>Pucciniomycotina</taxon>
        <taxon>Pucciniomycetes</taxon>
        <taxon>Pucciniales</taxon>
        <taxon>Pucciniaceae</taxon>
        <taxon>Puccinia</taxon>
    </lineage>
</organism>